<accession>A0A6C0BJ04</accession>
<dbReference type="EMBL" id="MN739167">
    <property type="protein sequence ID" value="QHS92040.1"/>
    <property type="molecule type" value="Genomic_DNA"/>
</dbReference>
<dbReference type="InterPro" id="IPR039799">
    <property type="entry name" value="ALR/ERV"/>
</dbReference>
<dbReference type="Pfam" id="PF04777">
    <property type="entry name" value="Evr1_Alr"/>
    <property type="match status" value="1"/>
</dbReference>
<evidence type="ECO:0000256" key="1">
    <source>
        <dbReference type="ARBA" id="ARBA00001974"/>
    </source>
</evidence>
<dbReference type="InterPro" id="IPR017905">
    <property type="entry name" value="ERV/ALR_sulphydryl_oxidase"/>
</dbReference>
<dbReference type="SUPFAM" id="SSF69000">
    <property type="entry name" value="FAD-dependent thiol oxidase"/>
    <property type="match status" value="1"/>
</dbReference>
<dbReference type="GO" id="GO:0005739">
    <property type="term" value="C:mitochondrion"/>
    <property type="evidence" value="ECO:0007669"/>
    <property type="project" value="TreeGrafter"/>
</dbReference>
<evidence type="ECO:0000256" key="7">
    <source>
        <dbReference type="SAM" id="Phobius"/>
    </source>
</evidence>
<keyword evidence="6" id="KW-1015">Disulfide bond</keyword>
<dbReference type="GO" id="GO:0016971">
    <property type="term" value="F:flavin-dependent sulfhydryl oxidase activity"/>
    <property type="evidence" value="ECO:0007669"/>
    <property type="project" value="InterPro"/>
</dbReference>
<evidence type="ECO:0000256" key="5">
    <source>
        <dbReference type="ARBA" id="ARBA00023002"/>
    </source>
</evidence>
<keyword evidence="7" id="KW-1133">Transmembrane helix</keyword>
<keyword evidence="5" id="KW-0560">Oxidoreductase</keyword>
<evidence type="ECO:0000313" key="9">
    <source>
        <dbReference type="EMBL" id="QHS92040.1"/>
    </source>
</evidence>
<evidence type="ECO:0000256" key="3">
    <source>
        <dbReference type="ARBA" id="ARBA00022630"/>
    </source>
</evidence>
<dbReference type="AlphaFoldDB" id="A0A6C0BJ04"/>
<keyword evidence="7" id="KW-0472">Membrane</keyword>
<dbReference type="GO" id="GO:0050660">
    <property type="term" value="F:flavin adenine dinucleotide binding"/>
    <property type="evidence" value="ECO:0007669"/>
    <property type="project" value="TreeGrafter"/>
</dbReference>
<comment type="cofactor">
    <cofactor evidence="1">
        <name>FAD</name>
        <dbReference type="ChEBI" id="CHEBI:57692"/>
    </cofactor>
</comment>
<feature type="domain" description="ERV/ALR sulfhydryl oxidase" evidence="8">
    <location>
        <begin position="1"/>
        <end position="101"/>
    </location>
</feature>
<evidence type="ECO:0000256" key="4">
    <source>
        <dbReference type="ARBA" id="ARBA00022827"/>
    </source>
</evidence>
<keyword evidence="4" id="KW-0274">FAD</keyword>
<dbReference type="EC" id="1.8.3.2" evidence="2"/>
<organism evidence="9">
    <name type="scientific">viral metagenome</name>
    <dbReference type="NCBI Taxonomy" id="1070528"/>
    <lineage>
        <taxon>unclassified sequences</taxon>
        <taxon>metagenomes</taxon>
        <taxon>organismal metagenomes</taxon>
    </lineage>
</organism>
<proteinExistence type="predicted"/>
<keyword evidence="3" id="KW-0285">Flavoprotein</keyword>
<dbReference type="InterPro" id="IPR036774">
    <property type="entry name" value="ERV/ALR_sulphydryl_oxid_sf"/>
</dbReference>
<evidence type="ECO:0000259" key="8">
    <source>
        <dbReference type="PROSITE" id="PS51324"/>
    </source>
</evidence>
<feature type="transmembrane region" description="Helical" evidence="7">
    <location>
        <begin position="127"/>
        <end position="146"/>
    </location>
</feature>
<name>A0A6C0BJ04_9ZZZZ</name>
<sequence length="152" mass="17132">MPPTVWGPIFWNTIHIVALGYPSEPNYSQKKAAKDFFESLTLLLPCEVCRKHYVQHLALNPIAPHLDRRGDLLKWTINLHNAVNKSLNKAEVLEKEVIQYYKRLGNLGRSPLWTPSDFAEGDMRARIQGIGIGAAVALVAVGAIWWTTSKEK</sequence>
<reference evidence="9" key="1">
    <citation type="journal article" date="2020" name="Nature">
        <title>Giant virus diversity and host interactions through global metagenomics.</title>
        <authorList>
            <person name="Schulz F."/>
            <person name="Roux S."/>
            <person name="Paez-Espino D."/>
            <person name="Jungbluth S."/>
            <person name="Walsh D.A."/>
            <person name="Denef V.J."/>
            <person name="McMahon K.D."/>
            <person name="Konstantinidis K.T."/>
            <person name="Eloe-Fadrosh E.A."/>
            <person name="Kyrpides N.C."/>
            <person name="Woyke T."/>
        </authorList>
    </citation>
    <scope>NUCLEOTIDE SEQUENCE</scope>
    <source>
        <strain evidence="9">GVMAG-M-3300013285-6</strain>
    </source>
</reference>
<keyword evidence="7" id="KW-0812">Transmembrane</keyword>
<evidence type="ECO:0000256" key="6">
    <source>
        <dbReference type="ARBA" id="ARBA00023157"/>
    </source>
</evidence>
<evidence type="ECO:0000256" key="2">
    <source>
        <dbReference type="ARBA" id="ARBA00012512"/>
    </source>
</evidence>
<dbReference type="PANTHER" id="PTHR12645">
    <property type="entry name" value="ALR/ERV"/>
    <property type="match status" value="1"/>
</dbReference>
<dbReference type="PANTHER" id="PTHR12645:SF0">
    <property type="entry name" value="FAD-LINKED SULFHYDRYL OXIDASE ALR"/>
    <property type="match status" value="1"/>
</dbReference>
<dbReference type="Gene3D" id="1.20.120.310">
    <property type="entry name" value="ERV/ALR sulfhydryl oxidase domain"/>
    <property type="match status" value="1"/>
</dbReference>
<dbReference type="PROSITE" id="PS51324">
    <property type="entry name" value="ERV_ALR"/>
    <property type="match status" value="1"/>
</dbReference>
<protein>
    <recommendedName>
        <fullName evidence="2">thiol oxidase</fullName>
        <ecNumber evidence="2">1.8.3.2</ecNumber>
    </recommendedName>
</protein>